<comment type="caution">
    <text evidence="3">The sequence shown here is derived from an EMBL/GenBank/DDBJ whole genome shotgun (WGS) entry which is preliminary data.</text>
</comment>
<keyword evidence="4" id="KW-1185">Reference proteome</keyword>
<evidence type="ECO:0000313" key="4">
    <source>
        <dbReference type="Proteomes" id="UP001177140"/>
    </source>
</evidence>
<name>A0AA41S118_PAPNU</name>
<feature type="region of interest" description="Disordered" evidence="1">
    <location>
        <begin position="67"/>
        <end position="89"/>
    </location>
</feature>
<accession>A0AA41S118</accession>
<evidence type="ECO:0000313" key="3">
    <source>
        <dbReference type="EMBL" id="MCL7027071.1"/>
    </source>
</evidence>
<reference evidence="3" key="1">
    <citation type="submission" date="2022-03" db="EMBL/GenBank/DDBJ databases">
        <title>A functionally conserved STORR gene fusion in Papaver species that diverged 16.8 million years ago.</title>
        <authorList>
            <person name="Catania T."/>
        </authorList>
    </citation>
    <scope>NUCLEOTIDE SEQUENCE</scope>
    <source>
        <strain evidence="3">S-191538</strain>
    </source>
</reference>
<protein>
    <submittedName>
        <fullName evidence="3">Uncharacterized protein</fullName>
    </submittedName>
</protein>
<organism evidence="3 4">
    <name type="scientific">Papaver nudicaule</name>
    <name type="common">Iceland poppy</name>
    <dbReference type="NCBI Taxonomy" id="74823"/>
    <lineage>
        <taxon>Eukaryota</taxon>
        <taxon>Viridiplantae</taxon>
        <taxon>Streptophyta</taxon>
        <taxon>Embryophyta</taxon>
        <taxon>Tracheophyta</taxon>
        <taxon>Spermatophyta</taxon>
        <taxon>Magnoliopsida</taxon>
        <taxon>Ranunculales</taxon>
        <taxon>Papaveraceae</taxon>
        <taxon>Papaveroideae</taxon>
        <taxon>Papaver</taxon>
    </lineage>
</organism>
<feature type="non-terminal residue" evidence="3">
    <location>
        <position position="1"/>
    </location>
</feature>
<dbReference type="Proteomes" id="UP001177140">
    <property type="component" value="Unassembled WGS sequence"/>
</dbReference>
<evidence type="ECO:0000256" key="1">
    <source>
        <dbReference type="SAM" id="MobiDB-lite"/>
    </source>
</evidence>
<evidence type="ECO:0000256" key="2">
    <source>
        <dbReference type="SAM" id="Phobius"/>
    </source>
</evidence>
<sequence length="89" mass="9916">LFLALASWRLLEGSFLNDRHVMDEANSCYEVLRNSSLFVRGAIWGSASVGWGIVYYRFVSKIKNKNQTGNPVNGDNHGSIPMTQSQVPV</sequence>
<dbReference type="AlphaFoldDB" id="A0AA41S118"/>
<proteinExistence type="predicted"/>
<keyword evidence="2" id="KW-0812">Transmembrane</keyword>
<keyword evidence="2" id="KW-0472">Membrane</keyword>
<keyword evidence="2" id="KW-1133">Transmembrane helix</keyword>
<feature type="transmembrane region" description="Helical" evidence="2">
    <location>
        <begin position="37"/>
        <end position="56"/>
    </location>
</feature>
<gene>
    <name evidence="3" type="ORF">MKW94_019222</name>
</gene>
<dbReference type="EMBL" id="JAJJMA010064088">
    <property type="protein sequence ID" value="MCL7027071.1"/>
    <property type="molecule type" value="Genomic_DNA"/>
</dbReference>